<dbReference type="EMBL" id="LT796768">
    <property type="protein sequence ID" value="SKB09213.1"/>
    <property type="molecule type" value="Genomic_DNA"/>
</dbReference>
<feature type="transmembrane region" description="Helical" evidence="2">
    <location>
        <begin position="12"/>
        <end position="31"/>
    </location>
</feature>
<feature type="compositionally biased region" description="Basic residues" evidence="1">
    <location>
        <begin position="99"/>
        <end position="108"/>
    </location>
</feature>
<reference evidence="4" key="1">
    <citation type="submission" date="2017-02" db="EMBL/GenBank/DDBJ databases">
        <authorList>
            <person name="Varghese N."/>
            <person name="Submissions S."/>
        </authorList>
    </citation>
    <scope>NUCLEOTIDE SEQUENCE [LARGE SCALE GENOMIC DNA]</scope>
    <source>
        <strain evidence="4">9H-4</strain>
    </source>
</reference>
<sequence length="108" mass="11674">MTLMRTGRLKTIAITLAMLIVIGGAGVYIATEYGRSRAITVIAAVGLVAALAWVILTVVSIITATSARRVHTEEDTTLRNEQRPVARRTILPGEDKQVGRRRKDTSGS</sequence>
<evidence type="ECO:0000313" key="4">
    <source>
        <dbReference type="Proteomes" id="UP000191040"/>
    </source>
</evidence>
<protein>
    <submittedName>
        <fullName evidence="3">Uncharacterized protein</fullName>
    </submittedName>
</protein>
<dbReference type="Proteomes" id="UP000191040">
    <property type="component" value="Chromosome I"/>
</dbReference>
<name>A0A1T4Z5R1_9ACTN</name>
<keyword evidence="2" id="KW-1133">Transmembrane helix</keyword>
<feature type="compositionally biased region" description="Basic and acidic residues" evidence="1">
    <location>
        <begin position="70"/>
        <end position="84"/>
    </location>
</feature>
<feature type="transmembrane region" description="Helical" evidence="2">
    <location>
        <begin position="37"/>
        <end position="62"/>
    </location>
</feature>
<keyword evidence="4" id="KW-1185">Reference proteome</keyword>
<evidence type="ECO:0000313" key="3">
    <source>
        <dbReference type="EMBL" id="SKB09213.1"/>
    </source>
</evidence>
<gene>
    <name evidence="3" type="ORF">SAMN06295964_2557</name>
</gene>
<keyword evidence="2" id="KW-0472">Membrane</keyword>
<evidence type="ECO:0000256" key="1">
    <source>
        <dbReference type="SAM" id="MobiDB-lite"/>
    </source>
</evidence>
<organism evidence="3 4">
    <name type="scientific">Aeromicrobium choanae</name>
    <dbReference type="NCBI Taxonomy" id="1736691"/>
    <lineage>
        <taxon>Bacteria</taxon>
        <taxon>Bacillati</taxon>
        <taxon>Actinomycetota</taxon>
        <taxon>Actinomycetes</taxon>
        <taxon>Propionibacteriales</taxon>
        <taxon>Nocardioidaceae</taxon>
        <taxon>Aeromicrobium</taxon>
    </lineage>
</organism>
<evidence type="ECO:0000256" key="2">
    <source>
        <dbReference type="SAM" id="Phobius"/>
    </source>
</evidence>
<accession>A0A1T4Z5R1</accession>
<feature type="region of interest" description="Disordered" evidence="1">
    <location>
        <begin position="68"/>
        <end position="108"/>
    </location>
</feature>
<keyword evidence="2" id="KW-0812">Transmembrane</keyword>
<dbReference type="AlphaFoldDB" id="A0A1T4Z5R1"/>
<proteinExistence type="predicted"/>